<name>A0A9X2JKF1_9LACO</name>
<dbReference type="GO" id="GO:0016036">
    <property type="term" value="P:cellular response to phosphate starvation"/>
    <property type="evidence" value="ECO:0007669"/>
    <property type="project" value="TreeGrafter"/>
</dbReference>
<reference evidence="12 13" key="1">
    <citation type="journal article" date="2023" name="Int. J. Syst. Evol. Microbiol.">
        <title>Ligilactobacillus ubinensis sp. nov., a novel species isolated from the wild ferment of a durian fruit (Durio zibethinus).</title>
        <authorList>
            <person name="Heng Y.C."/>
            <person name="Menon N."/>
            <person name="Chen B."/>
            <person name="Loo B.Z.L."/>
            <person name="Wong G.W.J."/>
            <person name="Lim A.C.H."/>
            <person name="Silvaraju S."/>
            <person name="Kittelmann S."/>
        </authorList>
    </citation>
    <scope>NUCLEOTIDE SEQUENCE [LARGE SCALE GENOMIC DNA]</scope>
    <source>
        <strain evidence="12 13">WILCCON 0076</strain>
    </source>
</reference>
<evidence type="ECO:0000256" key="2">
    <source>
        <dbReference type="ARBA" id="ARBA00004651"/>
    </source>
</evidence>
<evidence type="ECO:0000256" key="3">
    <source>
        <dbReference type="ARBA" id="ARBA00012438"/>
    </source>
</evidence>
<keyword evidence="7 12" id="KW-0418">Kinase</keyword>
<dbReference type="PANTHER" id="PTHR45453">
    <property type="entry name" value="PHOSPHATE REGULON SENSOR PROTEIN PHOR"/>
    <property type="match status" value="1"/>
</dbReference>
<organism evidence="12 13">
    <name type="scientific">Ligilactobacillus ubinensis</name>
    <dbReference type="NCBI Taxonomy" id="2876789"/>
    <lineage>
        <taxon>Bacteria</taxon>
        <taxon>Bacillati</taxon>
        <taxon>Bacillota</taxon>
        <taxon>Bacilli</taxon>
        <taxon>Lactobacillales</taxon>
        <taxon>Lactobacillaceae</taxon>
        <taxon>Ligilactobacillus</taxon>
    </lineage>
</organism>
<comment type="subcellular location">
    <subcellularLocation>
        <location evidence="2">Cell membrane</location>
        <topology evidence="2">Multi-pass membrane protein</topology>
    </subcellularLocation>
</comment>
<evidence type="ECO:0000256" key="5">
    <source>
        <dbReference type="ARBA" id="ARBA00022679"/>
    </source>
</evidence>
<evidence type="ECO:0000259" key="11">
    <source>
        <dbReference type="PROSITE" id="PS50109"/>
    </source>
</evidence>
<dbReference type="PANTHER" id="PTHR45453:SF2">
    <property type="entry name" value="HISTIDINE KINASE"/>
    <property type="match status" value="1"/>
</dbReference>
<dbReference type="Gene3D" id="3.30.565.10">
    <property type="entry name" value="Histidine kinase-like ATPase, C-terminal domain"/>
    <property type="match status" value="1"/>
</dbReference>
<keyword evidence="5" id="KW-0808">Transferase</keyword>
<dbReference type="Pfam" id="PF02518">
    <property type="entry name" value="HATPase_c"/>
    <property type="match status" value="1"/>
</dbReference>
<proteinExistence type="predicted"/>
<keyword evidence="9" id="KW-0902">Two-component regulatory system</keyword>
<dbReference type="SUPFAM" id="SSF55874">
    <property type="entry name" value="ATPase domain of HSP90 chaperone/DNA topoisomerase II/histidine kinase"/>
    <property type="match status" value="1"/>
</dbReference>
<evidence type="ECO:0000256" key="10">
    <source>
        <dbReference type="ARBA" id="ARBA00023136"/>
    </source>
</evidence>
<evidence type="ECO:0000256" key="9">
    <source>
        <dbReference type="ARBA" id="ARBA00023012"/>
    </source>
</evidence>
<gene>
    <name evidence="12" type="ORF">LB941_00115</name>
</gene>
<dbReference type="GO" id="GO:0005886">
    <property type="term" value="C:plasma membrane"/>
    <property type="evidence" value="ECO:0007669"/>
    <property type="project" value="UniProtKB-SubCell"/>
</dbReference>
<dbReference type="PROSITE" id="PS50109">
    <property type="entry name" value="HIS_KIN"/>
    <property type="match status" value="1"/>
</dbReference>
<dbReference type="InterPro" id="IPR005467">
    <property type="entry name" value="His_kinase_dom"/>
</dbReference>
<dbReference type="EMBL" id="JAIULA010000001">
    <property type="protein sequence ID" value="MCP0885735.1"/>
    <property type="molecule type" value="Genomic_DNA"/>
</dbReference>
<keyword evidence="10" id="KW-0472">Membrane</keyword>
<evidence type="ECO:0000256" key="6">
    <source>
        <dbReference type="ARBA" id="ARBA00022692"/>
    </source>
</evidence>
<sequence length="294" mass="34433">MYSVSLEVTFDLLRFTWIPILLVVIRNTYRTYKEKQELLVARKQHLLPVNAPSKQVAYTYWQELQKIQEEEIILMRTKQLAADKRQDYLLLWSHELKLPLTALRLQAENNTKVDSVLILQELQLMQNQLEMLLGYERLDNFEHDLDFVWTALDKVLMPIIKEYSLFFIEKQLTPKIDVSRVTVLTDQKWLTFILKQLIFNAIKYANPHTDLTITWQQNKLIIQDYGIGISAAELPRVFEPGFTGSNGRQKQAATGMGLYLAQQVSQKLELKLMLLSKQGETTKASIEFREEQIR</sequence>
<feature type="domain" description="Histidine kinase" evidence="11">
    <location>
        <begin position="91"/>
        <end position="292"/>
    </location>
</feature>
<accession>A0A9X2JKF1</accession>
<dbReference type="GO" id="GO:0004721">
    <property type="term" value="F:phosphoprotein phosphatase activity"/>
    <property type="evidence" value="ECO:0007669"/>
    <property type="project" value="TreeGrafter"/>
</dbReference>
<dbReference type="InterPro" id="IPR003594">
    <property type="entry name" value="HATPase_dom"/>
</dbReference>
<comment type="catalytic activity">
    <reaction evidence="1">
        <text>ATP + protein L-histidine = ADP + protein N-phospho-L-histidine.</text>
        <dbReference type="EC" id="2.7.13.3"/>
    </reaction>
</comment>
<evidence type="ECO:0000256" key="7">
    <source>
        <dbReference type="ARBA" id="ARBA00022777"/>
    </source>
</evidence>
<keyword evidence="8" id="KW-1133">Transmembrane helix</keyword>
<dbReference type="InterPro" id="IPR050351">
    <property type="entry name" value="BphY/WalK/GraS-like"/>
</dbReference>
<dbReference type="RefSeq" id="WP_253358367.1">
    <property type="nucleotide sequence ID" value="NZ_JAIULA010000001.1"/>
</dbReference>
<evidence type="ECO:0000313" key="12">
    <source>
        <dbReference type="EMBL" id="MCP0885735.1"/>
    </source>
</evidence>
<evidence type="ECO:0000256" key="4">
    <source>
        <dbReference type="ARBA" id="ARBA00022475"/>
    </source>
</evidence>
<evidence type="ECO:0000313" key="13">
    <source>
        <dbReference type="Proteomes" id="UP001139006"/>
    </source>
</evidence>
<protein>
    <recommendedName>
        <fullName evidence="3">histidine kinase</fullName>
        <ecNumber evidence="3">2.7.13.3</ecNumber>
    </recommendedName>
</protein>
<keyword evidence="6" id="KW-0812">Transmembrane</keyword>
<dbReference type="Proteomes" id="UP001139006">
    <property type="component" value="Unassembled WGS sequence"/>
</dbReference>
<dbReference type="SMART" id="SM00387">
    <property type="entry name" value="HATPase_c"/>
    <property type="match status" value="1"/>
</dbReference>
<keyword evidence="4" id="KW-1003">Cell membrane</keyword>
<evidence type="ECO:0000256" key="8">
    <source>
        <dbReference type="ARBA" id="ARBA00022989"/>
    </source>
</evidence>
<keyword evidence="13" id="KW-1185">Reference proteome</keyword>
<dbReference type="AlphaFoldDB" id="A0A9X2JKF1"/>
<dbReference type="InterPro" id="IPR036890">
    <property type="entry name" value="HATPase_C_sf"/>
</dbReference>
<dbReference type="GO" id="GO:0000155">
    <property type="term" value="F:phosphorelay sensor kinase activity"/>
    <property type="evidence" value="ECO:0007669"/>
    <property type="project" value="TreeGrafter"/>
</dbReference>
<dbReference type="EC" id="2.7.13.3" evidence="3"/>
<comment type="caution">
    <text evidence="12">The sequence shown here is derived from an EMBL/GenBank/DDBJ whole genome shotgun (WGS) entry which is preliminary data.</text>
</comment>
<evidence type="ECO:0000256" key="1">
    <source>
        <dbReference type="ARBA" id="ARBA00000085"/>
    </source>
</evidence>